<dbReference type="Proteomes" id="UP000468901">
    <property type="component" value="Unassembled WGS sequence"/>
</dbReference>
<gene>
    <name evidence="8" type="ORF">F2P47_14280</name>
</gene>
<evidence type="ECO:0000256" key="4">
    <source>
        <dbReference type="ARBA" id="ARBA00022989"/>
    </source>
</evidence>
<evidence type="ECO:0000256" key="5">
    <source>
        <dbReference type="ARBA" id="ARBA00023136"/>
    </source>
</evidence>
<proteinExistence type="inferred from homology"/>
<evidence type="ECO:0000313" key="8">
    <source>
        <dbReference type="EMBL" id="KAB7738965.1"/>
    </source>
</evidence>
<dbReference type="EMBL" id="WESC01000014">
    <property type="protein sequence ID" value="KAB7738965.1"/>
    <property type="molecule type" value="Genomic_DNA"/>
</dbReference>
<feature type="transmembrane region" description="Helical" evidence="7">
    <location>
        <begin position="108"/>
        <end position="125"/>
    </location>
</feature>
<evidence type="ECO:0000256" key="7">
    <source>
        <dbReference type="SAM" id="Phobius"/>
    </source>
</evidence>
<accession>A0A6N6VI25</accession>
<comment type="subcellular location">
    <subcellularLocation>
        <location evidence="1">Membrane</location>
        <topology evidence="1">Multi-pass membrane protein</topology>
    </subcellularLocation>
</comment>
<feature type="transmembrane region" description="Helical" evidence="7">
    <location>
        <begin position="36"/>
        <end position="57"/>
    </location>
</feature>
<dbReference type="PANTHER" id="PTHR31632">
    <property type="entry name" value="IRON TRANSPORTER FTH1"/>
    <property type="match status" value="1"/>
</dbReference>
<keyword evidence="4 7" id="KW-1133">Transmembrane helix</keyword>
<dbReference type="AlphaFoldDB" id="A0A6N6VI25"/>
<keyword evidence="5 7" id="KW-0472">Membrane</keyword>
<evidence type="ECO:0000313" key="9">
    <source>
        <dbReference type="Proteomes" id="UP000468901"/>
    </source>
</evidence>
<feature type="transmembrane region" description="Helical" evidence="7">
    <location>
        <begin position="178"/>
        <end position="198"/>
    </location>
</feature>
<reference evidence="8 9" key="1">
    <citation type="submission" date="2019-09" db="EMBL/GenBank/DDBJ databases">
        <title>Parvibaculum sedimenti sp. nov., isolated from sediment.</title>
        <authorList>
            <person name="Wang Y."/>
        </authorList>
    </citation>
    <scope>NUCLEOTIDE SEQUENCE [LARGE SCALE GENOMIC DNA]</scope>
    <source>
        <strain evidence="8 9">HXT-9</strain>
    </source>
</reference>
<dbReference type="PANTHER" id="PTHR31632:SF2">
    <property type="entry name" value="PLASMA MEMBRANE IRON PERMEASE"/>
    <property type="match status" value="1"/>
</dbReference>
<feature type="compositionally biased region" description="Polar residues" evidence="6">
    <location>
        <begin position="268"/>
        <end position="278"/>
    </location>
</feature>
<dbReference type="InterPro" id="IPR004923">
    <property type="entry name" value="FTR1/Fip1/EfeU"/>
</dbReference>
<dbReference type="GO" id="GO:0015093">
    <property type="term" value="F:ferrous iron transmembrane transporter activity"/>
    <property type="evidence" value="ECO:0007669"/>
    <property type="project" value="TreeGrafter"/>
</dbReference>
<evidence type="ECO:0000256" key="3">
    <source>
        <dbReference type="ARBA" id="ARBA00022692"/>
    </source>
</evidence>
<keyword evidence="9" id="KW-1185">Reference proteome</keyword>
<comment type="similarity">
    <text evidence="2">Belongs to the oxidase-dependent Fe transporter (OFeT) (TC 9.A.10.1) family.</text>
</comment>
<evidence type="ECO:0000256" key="2">
    <source>
        <dbReference type="ARBA" id="ARBA00008333"/>
    </source>
</evidence>
<organism evidence="8 9">
    <name type="scientific">Parvibaculum sedimenti</name>
    <dbReference type="NCBI Taxonomy" id="2608632"/>
    <lineage>
        <taxon>Bacteria</taxon>
        <taxon>Pseudomonadati</taxon>
        <taxon>Pseudomonadota</taxon>
        <taxon>Alphaproteobacteria</taxon>
        <taxon>Hyphomicrobiales</taxon>
        <taxon>Parvibaculaceae</taxon>
        <taxon>Parvibaculum</taxon>
    </lineage>
</organism>
<dbReference type="RefSeq" id="WP_152217056.1">
    <property type="nucleotide sequence ID" value="NZ_JBAQYD010000331.1"/>
</dbReference>
<dbReference type="Pfam" id="PF03239">
    <property type="entry name" value="FTR1"/>
    <property type="match status" value="1"/>
</dbReference>
<keyword evidence="3 7" id="KW-0812">Transmembrane</keyword>
<name>A0A6N6VI25_9HYPH</name>
<evidence type="ECO:0000256" key="6">
    <source>
        <dbReference type="SAM" id="MobiDB-lite"/>
    </source>
</evidence>
<evidence type="ECO:0000256" key="1">
    <source>
        <dbReference type="ARBA" id="ARBA00004141"/>
    </source>
</evidence>
<sequence length="287" mass="29550">MLATLIIVFREVIEAALVLSIVAAATRGVAGRHKWLVLGVLGGLAGAALVAIFAGAISDSLEGAGQEVFNASVLFVAVIMLAWHNVWMSSHGRELAAEMKAVGHDVSVGARPLYAVAIVVGMAILREGSEVVLFLYGIASGGVGASGLLFGGVIGVAAGAALGFALYFGLLNLSTRHLFSVTSWLILLLAAGMAAQGANFLTQADILPSLGRAIWDTSWLLTESSLVGQLLHTLIGYTARPSGIQIVFYVGTLILIGGAMKLYGDTRTQAKSGGQPKSGNAAPRPIA</sequence>
<comment type="caution">
    <text evidence="8">The sequence shown here is derived from an EMBL/GenBank/DDBJ whole genome shotgun (WGS) entry which is preliminary data.</text>
</comment>
<feature type="transmembrane region" description="Helical" evidence="7">
    <location>
        <begin position="145"/>
        <end position="171"/>
    </location>
</feature>
<feature type="region of interest" description="Disordered" evidence="6">
    <location>
        <begin position="268"/>
        <end position="287"/>
    </location>
</feature>
<feature type="transmembrane region" description="Helical" evidence="7">
    <location>
        <begin position="69"/>
        <end position="87"/>
    </location>
</feature>
<protein>
    <submittedName>
        <fullName evidence="8">Iron permease</fullName>
    </submittedName>
</protein>
<dbReference type="GO" id="GO:0033573">
    <property type="term" value="C:high-affinity iron permease complex"/>
    <property type="evidence" value="ECO:0007669"/>
    <property type="project" value="InterPro"/>
</dbReference>
<feature type="transmembrane region" description="Helical" evidence="7">
    <location>
        <begin position="246"/>
        <end position="264"/>
    </location>
</feature>